<feature type="chain" id="PRO_5032433239" description="PEGA domain-containing protein" evidence="1">
    <location>
        <begin position="21"/>
        <end position="251"/>
    </location>
</feature>
<evidence type="ECO:0000313" key="3">
    <source>
        <dbReference type="Proteomes" id="UP000518300"/>
    </source>
</evidence>
<name>A0A848LJ02_9BACT</name>
<reference evidence="2 3" key="1">
    <citation type="submission" date="2020-04" db="EMBL/GenBank/DDBJ databases">
        <title>Draft genome of Pyxidicoccus fallax type strain.</title>
        <authorList>
            <person name="Whitworth D.E."/>
        </authorList>
    </citation>
    <scope>NUCLEOTIDE SEQUENCE [LARGE SCALE GENOMIC DNA]</scope>
    <source>
        <strain evidence="2 3">DSM 14698</strain>
    </source>
</reference>
<dbReference type="AlphaFoldDB" id="A0A848LJ02"/>
<keyword evidence="3" id="KW-1185">Reference proteome</keyword>
<dbReference type="RefSeq" id="WP_169346937.1">
    <property type="nucleotide sequence ID" value="NZ_JABBJJ010000106.1"/>
</dbReference>
<evidence type="ECO:0000256" key="1">
    <source>
        <dbReference type="SAM" id="SignalP"/>
    </source>
</evidence>
<accession>A0A848LJ02</accession>
<keyword evidence="1" id="KW-0732">Signal</keyword>
<dbReference type="EMBL" id="JABBJJ010000106">
    <property type="protein sequence ID" value="NMO17656.1"/>
    <property type="molecule type" value="Genomic_DNA"/>
</dbReference>
<feature type="signal peptide" evidence="1">
    <location>
        <begin position="1"/>
        <end position="20"/>
    </location>
</feature>
<proteinExistence type="predicted"/>
<evidence type="ECO:0000313" key="2">
    <source>
        <dbReference type="EMBL" id="NMO17656.1"/>
    </source>
</evidence>
<organism evidence="2 3">
    <name type="scientific">Pyxidicoccus fallax</name>
    <dbReference type="NCBI Taxonomy" id="394095"/>
    <lineage>
        <taxon>Bacteria</taxon>
        <taxon>Pseudomonadati</taxon>
        <taxon>Myxococcota</taxon>
        <taxon>Myxococcia</taxon>
        <taxon>Myxococcales</taxon>
        <taxon>Cystobacterineae</taxon>
        <taxon>Myxococcaceae</taxon>
        <taxon>Pyxidicoccus</taxon>
    </lineage>
</organism>
<protein>
    <recommendedName>
        <fullName evidence="4">PEGA domain-containing protein</fullName>
    </recommendedName>
</protein>
<dbReference type="Proteomes" id="UP000518300">
    <property type="component" value="Unassembled WGS sequence"/>
</dbReference>
<gene>
    <name evidence="2" type="ORF">HG543_22775</name>
</gene>
<comment type="caution">
    <text evidence="2">The sequence shown here is derived from an EMBL/GenBank/DDBJ whole genome shotgun (WGS) entry which is preliminary data.</text>
</comment>
<evidence type="ECO:0008006" key="4">
    <source>
        <dbReference type="Google" id="ProtNLM"/>
    </source>
</evidence>
<sequence length="251" mass="26780">MLVRGCLLSLALLLSSPALAEDGVTPDAAQATNKRIAVARGSTPPPGPPKRAEVVACTTPAQRVSMGERSVVIVRCPEDCIARLDGRGGLRRDDRTWEFTHVEPGRRHVEASGGLLNRRLFRGRVDIPPGTKATVYGDSKGNVKLTRHRSLGAAKKTREETDSQQASHLNVRCQKSCTVSLDGTRRGASGTTSVLLTDVKPGTHELGVVFTVGKSHRRATLDVPARSEMFITVSESGGVQVTNTKALASTP</sequence>